<dbReference type="CDD" id="cd18580">
    <property type="entry name" value="ABC_6TM_ABCC_D2"/>
    <property type="match status" value="1"/>
</dbReference>
<evidence type="ECO:0000256" key="3">
    <source>
        <dbReference type="ARBA" id="ARBA00022475"/>
    </source>
</evidence>
<keyword evidence="5" id="KW-0547">Nucleotide-binding</keyword>
<dbReference type="Pfam" id="PF00005">
    <property type="entry name" value="ABC_tran"/>
    <property type="match status" value="2"/>
</dbReference>
<feature type="transmembrane region" description="Helical" evidence="10">
    <location>
        <begin position="531"/>
        <end position="551"/>
    </location>
</feature>
<evidence type="ECO:0000259" key="12">
    <source>
        <dbReference type="PROSITE" id="PS50929"/>
    </source>
</evidence>
<dbReference type="InterPro" id="IPR036640">
    <property type="entry name" value="ABC1_TM_sf"/>
</dbReference>
<dbReference type="InterPro" id="IPR027417">
    <property type="entry name" value="P-loop_NTPase"/>
</dbReference>
<feature type="transmembrane region" description="Helical" evidence="10">
    <location>
        <begin position="1019"/>
        <end position="1039"/>
    </location>
</feature>
<gene>
    <name evidence="13" type="ORF">VFPPC_13884</name>
</gene>
<evidence type="ECO:0000256" key="4">
    <source>
        <dbReference type="ARBA" id="ARBA00022692"/>
    </source>
</evidence>
<evidence type="ECO:0000256" key="6">
    <source>
        <dbReference type="ARBA" id="ARBA00022840"/>
    </source>
</evidence>
<feature type="transmembrane region" description="Helical" evidence="10">
    <location>
        <begin position="1103"/>
        <end position="1122"/>
    </location>
</feature>
<keyword evidence="2" id="KW-0813">Transport</keyword>
<dbReference type="InterPro" id="IPR050173">
    <property type="entry name" value="ABC_transporter_C-like"/>
</dbReference>
<feature type="transmembrane region" description="Helical" evidence="10">
    <location>
        <begin position="880"/>
        <end position="900"/>
    </location>
</feature>
<comment type="caution">
    <text evidence="13">The sequence shown here is derived from an EMBL/GenBank/DDBJ whole genome shotgun (WGS) entry which is preliminary data.</text>
</comment>
<evidence type="ECO:0000256" key="8">
    <source>
        <dbReference type="ARBA" id="ARBA00023136"/>
    </source>
</evidence>
<keyword evidence="6" id="KW-0067">ATP-binding</keyword>
<dbReference type="InterPro" id="IPR011527">
    <property type="entry name" value="ABC1_TM_dom"/>
</dbReference>
<dbReference type="InterPro" id="IPR003593">
    <property type="entry name" value="AAA+_ATPase"/>
</dbReference>
<name>A0A179FH92_METCM</name>
<dbReference type="KEGG" id="pchm:VFPPC_13884"/>
<dbReference type="GeneID" id="28855650"/>
<proteinExistence type="predicted"/>
<evidence type="ECO:0000256" key="10">
    <source>
        <dbReference type="SAM" id="Phobius"/>
    </source>
</evidence>
<dbReference type="PANTHER" id="PTHR24223">
    <property type="entry name" value="ATP-BINDING CASSETTE SUB-FAMILY C"/>
    <property type="match status" value="1"/>
</dbReference>
<accession>A0A179FH92</accession>
<dbReference type="RefSeq" id="XP_018141687.1">
    <property type="nucleotide sequence ID" value="XM_018291656.1"/>
</dbReference>
<keyword evidence="8 10" id="KW-0472">Membrane</keyword>
<feature type="domain" description="ABC transporter" evidence="11">
    <location>
        <begin position="594"/>
        <end position="827"/>
    </location>
</feature>
<keyword evidence="4 10" id="KW-0812">Transmembrane</keyword>
<evidence type="ECO:0000256" key="7">
    <source>
        <dbReference type="ARBA" id="ARBA00022989"/>
    </source>
</evidence>
<dbReference type="InterPro" id="IPR003439">
    <property type="entry name" value="ABC_transporter-like_ATP-bd"/>
</dbReference>
<evidence type="ECO:0000313" key="13">
    <source>
        <dbReference type="EMBL" id="OAQ64373.1"/>
    </source>
</evidence>
<dbReference type="Proteomes" id="UP000078397">
    <property type="component" value="Unassembled WGS sequence"/>
</dbReference>
<feature type="domain" description="ABC transmembrane type-1" evidence="12">
    <location>
        <begin position="273"/>
        <end position="552"/>
    </location>
</feature>
<dbReference type="PROSITE" id="PS50929">
    <property type="entry name" value="ABC_TM1F"/>
    <property type="match status" value="2"/>
</dbReference>
<feature type="domain" description="ABC transmembrane type-1" evidence="12">
    <location>
        <begin position="885"/>
        <end position="1160"/>
    </location>
</feature>
<dbReference type="InterPro" id="IPR056227">
    <property type="entry name" value="TMD0_ABC"/>
</dbReference>
<dbReference type="OrthoDB" id="6500128at2759"/>
<feature type="transmembrane region" description="Helical" evidence="10">
    <location>
        <begin position="920"/>
        <end position="946"/>
    </location>
</feature>
<protein>
    <submittedName>
        <fullName evidence="13">ABC multidrug transporter</fullName>
    </submittedName>
</protein>
<organism evidence="13 14">
    <name type="scientific">Pochonia chlamydosporia 170</name>
    <dbReference type="NCBI Taxonomy" id="1380566"/>
    <lineage>
        <taxon>Eukaryota</taxon>
        <taxon>Fungi</taxon>
        <taxon>Dikarya</taxon>
        <taxon>Ascomycota</taxon>
        <taxon>Pezizomycotina</taxon>
        <taxon>Sordariomycetes</taxon>
        <taxon>Hypocreomycetidae</taxon>
        <taxon>Hypocreales</taxon>
        <taxon>Clavicipitaceae</taxon>
        <taxon>Pochonia</taxon>
    </lineage>
</organism>
<evidence type="ECO:0000256" key="5">
    <source>
        <dbReference type="ARBA" id="ARBA00022741"/>
    </source>
</evidence>
<dbReference type="InterPro" id="IPR044726">
    <property type="entry name" value="ABCC_6TM_D2"/>
</dbReference>
<feature type="transmembrane region" description="Helical" evidence="10">
    <location>
        <begin position="304"/>
        <end position="329"/>
    </location>
</feature>
<keyword evidence="14" id="KW-1185">Reference proteome</keyword>
<dbReference type="Gene3D" id="1.20.1560.10">
    <property type="entry name" value="ABC transporter type 1, transmembrane domain"/>
    <property type="match status" value="2"/>
</dbReference>
<feature type="domain" description="ABC transporter" evidence="11">
    <location>
        <begin position="1137"/>
        <end position="1400"/>
    </location>
</feature>
<dbReference type="SUPFAM" id="SSF52540">
    <property type="entry name" value="P-loop containing nucleoside triphosphate hydrolases"/>
    <property type="match status" value="2"/>
</dbReference>
<dbReference type="GO" id="GO:0005886">
    <property type="term" value="C:plasma membrane"/>
    <property type="evidence" value="ECO:0007669"/>
    <property type="project" value="UniProtKB-SubCell"/>
</dbReference>
<feature type="transmembrane region" description="Helical" evidence="10">
    <location>
        <begin position="409"/>
        <end position="429"/>
    </location>
</feature>
<comment type="subcellular location">
    <subcellularLocation>
        <location evidence="1">Cell membrane</location>
        <topology evidence="1">Multi-pass membrane protein</topology>
    </subcellularLocation>
</comment>
<dbReference type="GO" id="GO:0140359">
    <property type="term" value="F:ABC-type transporter activity"/>
    <property type="evidence" value="ECO:0007669"/>
    <property type="project" value="InterPro"/>
</dbReference>
<keyword evidence="3" id="KW-1003">Cell membrane</keyword>
<dbReference type="FunFam" id="1.20.1560.10:FF:000066">
    <property type="entry name" value="ABC multidrug transporter (Eurofung)"/>
    <property type="match status" value="1"/>
</dbReference>
<feature type="transmembrane region" description="Helical" evidence="10">
    <location>
        <begin position="485"/>
        <end position="511"/>
    </location>
</feature>
<dbReference type="FunFam" id="1.20.1560.10:FF:000055">
    <property type="entry name" value="ABC multidrug transporter (Eurofung)"/>
    <property type="match status" value="1"/>
</dbReference>
<dbReference type="Pfam" id="PF24357">
    <property type="entry name" value="TMD0_ABC"/>
    <property type="match status" value="1"/>
</dbReference>
<dbReference type="SUPFAM" id="SSF90123">
    <property type="entry name" value="ABC transporter transmembrane region"/>
    <property type="match status" value="2"/>
</dbReference>
<sequence>MSCPTDRGFGPWAGNCRGGFDFTLLFEESVLCLSVQCIFLVGLPVRVWQLRREDGKVSRSFMKWVKIILSICLFTLNTALLALYTTTAAPTTQATIPAAAIVFLASLGVIILSYLEHERSIRPSFWLTMYLFFSTLLDLPRTRTLWMSISSKSIPAVFTCTVALRAIMFTVESVEKRGILLSKYKDASREMTSSTISRSAFFWLTPLFMTGYRRNLTLDDLDPLDPKLRSDRLYKALAVEWKKVPDKTANGALFGAWLRIFSWETIVPAFPKAFQIAFTYTQPFLVKQGIALAGMPEAQPYNNFGYGLIGAYAIVYTGIAVSTGQYEWLVYRTSTLMRGSIVGLIYQKTLHLDLNCRDVSPDGALTLMSTDTETVMHSVHQFHEVWGSVVEIAIGIWLIYRELGAACAMPVAVSFVVLVFMGFLAVYIGKAQADWIQASQDRVTTTSKTLSSIKWLKMSGLNDVSFSIIQKLRARELKVSRRFRMLMGGSLMLFICVPVWGPILTFVVYGINASRGGAGSLTFERVFTSYSLFTLVMTPLTSIIIALPTLASSFTSFGRIQNFLNGKERDDNRVLQGGDDDDGSKEFKEVEVALDADTVASIKGKFSWTEESEPVIDIQEWNIRRREFTLVLGPIGCGKSTLLKALLGELSAFEGSIRTNYSGVSFCDQTPWLPNESVRDIIIGPQAFDESWYDAVVRACALDIDVRTWPNGDETLVGTKGISMSGGQKHRLAIARAIYSRRELIIFDDVFSGLDAATEDLVFHNLFGKQGILRTSNMSVVVASSDVRRVPYADQVVLLSKNGTIERTGSPKDIENSIGSGADADWTGNMKEKANEAAKAAARQADTVVNTMETEVDTTRRLGNVAMYGFYARAAGWDTLFTFGVAMAVFAFCSSFPNIWLKWWANESITAPNDNLGKWLGGYVGLGVGSTIAILLATWQLFIVIINRSGAYFHDAMLRTTSRAPMSFHNTVDSGTTLNRFSQDLQLIDMELPGTALGVAVGISFGVAEFVMISVSSKYMAAVLPFLFLVFYPIQHLYLRTSRQMRLLDIELKAPLFSQLIGTLDGLATIRAYQWQDDLEKKTIDKLDESQRPSYLLYCLQRWLTFTVDMTIALIALIVIVLTTTLREQIGPGNMGIALSNILAFSGTLKTTITSWVMLEIALGAVARVRNFIADTEPEDDFDEYEDREDWPSKGAIEFDGVTASYSGKSSLALSLLRMLSQDSGTITIDGIDLSTLPHELIRSHIVALPQEPFIFDGTIRLNLDPSNTSDDADIIAALEKVQLWEKIESRGGLDATMHSKFLSQGETQLLVFARTMLRRSRVLILDEFSSSLDDATSEIIYDVLRTWFGGWTILVIAHKVQWVMDFDRVAVLDAGRVVEYGEPRKLVMTDSRFKTLYDMSVPKGGDEKD</sequence>
<dbReference type="InterPro" id="IPR044746">
    <property type="entry name" value="ABCC_6TM_D1"/>
</dbReference>
<dbReference type="CDD" id="cd18579">
    <property type="entry name" value="ABC_6TM_ABCC_D1"/>
    <property type="match status" value="1"/>
</dbReference>
<dbReference type="PROSITE" id="PS50893">
    <property type="entry name" value="ABC_TRANSPORTER_2"/>
    <property type="match status" value="2"/>
</dbReference>
<dbReference type="STRING" id="1380566.A0A179FH92"/>
<evidence type="ECO:0000256" key="9">
    <source>
        <dbReference type="ARBA" id="ARBA00023180"/>
    </source>
</evidence>
<dbReference type="EMBL" id="LSBJ02000005">
    <property type="protein sequence ID" value="OAQ64373.1"/>
    <property type="molecule type" value="Genomic_DNA"/>
</dbReference>
<evidence type="ECO:0000256" key="2">
    <source>
        <dbReference type="ARBA" id="ARBA00022448"/>
    </source>
</evidence>
<dbReference type="SMART" id="SM00382">
    <property type="entry name" value="AAA"/>
    <property type="match status" value="2"/>
</dbReference>
<reference evidence="13 14" key="1">
    <citation type="journal article" date="2016" name="PLoS Pathog.">
        <title>Biosynthesis of antibiotic leucinostatins in bio-control fungus Purpureocillium lilacinum and their inhibition on phytophthora revealed by genome mining.</title>
        <authorList>
            <person name="Wang G."/>
            <person name="Liu Z."/>
            <person name="Lin R."/>
            <person name="Li E."/>
            <person name="Mao Z."/>
            <person name="Ling J."/>
            <person name="Yang Y."/>
            <person name="Yin W.B."/>
            <person name="Xie B."/>
        </authorList>
    </citation>
    <scope>NUCLEOTIDE SEQUENCE [LARGE SCALE GENOMIC DNA]</scope>
    <source>
        <strain evidence="13">170</strain>
    </source>
</reference>
<dbReference type="PANTHER" id="PTHR24223:SF399">
    <property type="entry name" value="ABC TRANSPORTER ATNG"/>
    <property type="match status" value="1"/>
</dbReference>
<evidence type="ECO:0000313" key="14">
    <source>
        <dbReference type="Proteomes" id="UP000078397"/>
    </source>
</evidence>
<evidence type="ECO:0000259" key="11">
    <source>
        <dbReference type="PROSITE" id="PS50893"/>
    </source>
</evidence>
<dbReference type="Gene3D" id="3.40.50.300">
    <property type="entry name" value="P-loop containing nucleotide triphosphate hydrolases"/>
    <property type="match status" value="2"/>
</dbReference>
<dbReference type="GO" id="GO:0016887">
    <property type="term" value="F:ATP hydrolysis activity"/>
    <property type="evidence" value="ECO:0007669"/>
    <property type="project" value="InterPro"/>
</dbReference>
<dbReference type="GO" id="GO:0005524">
    <property type="term" value="F:ATP binding"/>
    <property type="evidence" value="ECO:0007669"/>
    <property type="project" value="UniProtKB-KW"/>
</dbReference>
<evidence type="ECO:0000256" key="1">
    <source>
        <dbReference type="ARBA" id="ARBA00004651"/>
    </source>
</evidence>
<keyword evidence="7 10" id="KW-1133">Transmembrane helix</keyword>
<dbReference type="Pfam" id="PF00664">
    <property type="entry name" value="ABC_membrane"/>
    <property type="match status" value="2"/>
</dbReference>
<feature type="transmembrane region" description="Helical" evidence="10">
    <location>
        <begin position="96"/>
        <end position="115"/>
    </location>
</feature>
<feature type="transmembrane region" description="Helical" evidence="10">
    <location>
        <begin position="64"/>
        <end position="84"/>
    </location>
</feature>
<feature type="transmembrane region" description="Helical" evidence="10">
    <location>
        <begin position="22"/>
        <end position="43"/>
    </location>
</feature>
<feature type="transmembrane region" description="Helical" evidence="10">
    <location>
        <begin position="992"/>
        <end position="1013"/>
    </location>
</feature>
<keyword evidence="9" id="KW-0325">Glycoprotein</keyword>